<accession>W9YF20</accession>
<evidence type="ECO:0000256" key="8">
    <source>
        <dbReference type="SAM" id="Phobius"/>
    </source>
</evidence>
<evidence type="ECO:0000313" key="11">
    <source>
        <dbReference type="Proteomes" id="UP000019478"/>
    </source>
</evidence>
<evidence type="ECO:0000256" key="2">
    <source>
        <dbReference type="ARBA" id="ARBA00010992"/>
    </source>
</evidence>
<name>W9YF20_9EURO</name>
<dbReference type="Gene3D" id="1.20.1250.20">
    <property type="entry name" value="MFS general substrate transporter like domains"/>
    <property type="match status" value="1"/>
</dbReference>
<evidence type="ECO:0000256" key="5">
    <source>
        <dbReference type="ARBA" id="ARBA00022989"/>
    </source>
</evidence>
<dbReference type="InterPro" id="IPR036259">
    <property type="entry name" value="MFS_trans_sf"/>
</dbReference>
<gene>
    <name evidence="10" type="ORF">A1O3_07172</name>
</gene>
<dbReference type="FunFam" id="1.20.1250.20:FF:000078">
    <property type="entry name" value="MFS maltose transporter, putative"/>
    <property type="match status" value="1"/>
</dbReference>
<dbReference type="RefSeq" id="XP_007735472.1">
    <property type="nucleotide sequence ID" value="XM_007737282.1"/>
</dbReference>
<dbReference type="STRING" id="1182542.W9YF20"/>
<sequence>MGKSVPVPGTEGISSIITAFNGRLFFSVSLIALSQFNFGYDTTVFGTTQAMAPFTRRFGHLNPKTHKYAIEPYFLSYLNSFPFLGFAFGLVTGSIISRKFGRRTCVIVMCAWAVIAASIVVSSQHREQLLAGRVLAYIYIGMELAVVPVYQSELVPARVRGFVVGTYQSGLLIGGLIASVICRGTSDIKDDASWRIPMGLFFVVPTIVGTLAWFIPESPRWYLSHGRSDEALVSLRKLRRGRFSEEEILHEFADLQTISSLPHEKAWFIEMFQGTNLRRTLIAVGTSSFLQLTGQNFVSAYGTIYVQSLHTINPFTFGIVSSVISIVTVFLTQYLSDRAGRRPLMIAGSLVQMGSLFAMGGLGIDKVPSYSARQGITAMVAIFGAGFCLGWAPLSHLITAEVPSSRLRDQTYALASVFNVAIQFAVSFSIPYLLYAPYANLGSKVGFIFGSIATCALIFSYLCIPELKNRTLEEVDWLFVQGTPIRKFGTAKADIPPVDDVLSAGSLKTVLDAPSKV</sequence>
<dbReference type="eggNOG" id="KOG0254">
    <property type="taxonomic scope" value="Eukaryota"/>
</dbReference>
<feature type="transmembrane region" description="Helical" evidence="8">
    <location>
        <begin position="134"/>
        <end position="150"/>
    </location>
</feature>
<evidence type="ECO:0000256" key="7">
    <source>
        <dbReference type="RuleBase" id="RU003346"/>
    </source>
</evidence>
<feature type="transmembrane region" description="Helical" evidence="8">
    <location>
        <begin position="315"/>
        <end position="332"/>
    </location>
</feature>
<keyword evidence="4 8" id="KW-0812">Transmembrane</keyword>
<dbReference type="OrthoDB" id="6612291at2759"/>
<dbReference type="InterPro" id="IPR020846">
    <property type="entry name" value="MFS_dom"/>
</dbReference>
<feature type="transmembrane region" description="Helical" evidence="8">
    <location>
        <begin position="74"/>
        <end position="95"/>
    </location>
</feature>
<dbReference type="Proteomes" id="UP000019478">
    <property type="component" value="Unassembled WGS sequence"/>
</dbReference>
<dbReference type="Pfam" id="PF00083">
    <property type="entry name" value="Sugar_tr"/>
    <property type="match status" value="1"/>
</dbReference>
<dbReference type="InterPro" id="IPR050360">
    <property type="entry name" value="MFS_Sugar_Transporters"/>
</dbReference>
<dbReference type="GO" id="GO:0016020">
    <property type="term" value="C:membrane"/>
    <property type="evidence" value="ECO:0007669"/>
    <property type="project" value="UniProtKB-SubCell"/>
</dbReference>
<dbReference type="GO" id="GO:0005351">
    <property type="term" value="F:carbohydrate:proton symporter activity"/>
    <property type="evidence" value="ECO:0007669"/>
    <property type="project" value="TreeGrafter"/>
</dbReference>
<comment type="subcellular location">
    <subcellularLocation>
        <location evidence="1">Membrane</location>
        <topology evidence="1">Multi-pass membrane protein</topology>
    </subcellularLocation>
</comment>
<evidence type="ECO:0000313" key="10">
    <source>
        <dbReference type="EMBL" id="EXJ80884.1"/>
    </source>
</evidence>
<dbReference type="SUPFAM" id="SSF103473">
    <property type="entry name" value="MFS general substrate transporter"/>
    <property type="match status" value="1"/>
</dbReference>
<feature type="transmembrane region" description="Helical" evidence="8">
    <location>
        <begin position="412"/>
        <end position="434"/>
    </location>
</feature>
<organism evidence="10 11">
    <name type="scientific">Capronia epimyces CBS 606.96</name>
    <dbReference type="NCBI Taxonomy" id="1182542"/>
    <lineage>
        <taxon>Eukaryota</taxon>
        <taxon>Fungi</taxon>
        <taxon>Dikarya</taxon>
        <taxon>Ascomycota</taxon>
        <taxon>Pezizomycotina</taxon>
        <taxon>Eurotiomycetes</taxon>
        <taxon>Chaetothyriomycetidae</taxon>
        <taxon>Chaetothyriales</taxon>
        <taxon>Herpotrichiellaceae</taxon>
        <taxon>Capronia</taxon>
    </lineage>
</organism>
<keyword evidence="3 7" id="KW-0813">Transport</keyword>
<feature type="domain" description="Major facilitator superfamily (MFS) profile" evidence="9">
    <location>
        <begin position="27"/>
        <end position="468"/>
    </location>
</feature>
<comment type="caution">
    <text evidence="10">The sequence shown here is derived from an EMBL/GenBank/DDBJ whole genome shotgun (WGS) entry which is preliminary data.</text>
</comment>
<proteinExistence type="inferred from homology"/>
<dbReference type="HOGENOM" id="CLU_001265_30_1_1"/>
<feature type="transmembrane region" description="Helical" evidence="8">
    <location>
        <begin position="162"/>
        <end position="182"/>
    </location>
</feature>
<evidence type="ECO:0000256" key="3">
    <source>
        <dbReference type="ARBA" id="ARBA00022448"/>
    </source>
</evidence>
<dbReference type="PANTHER" id="PTHR48022">
    <property type="entry name" value="PLASTIDIC GLUCOSE TRANSPORTER 4"/>
    <property type="match status" value="1"/>
</dbReference>
<feature type="transmembrane region" description="Helical" evidence="8">
    <location>
        <begin position="194"/>
        <end position="215"/>
    </location>
</feature>
<evidence type="ECO:0000256" key="6">
    <source>
        <dbReference type="ARBA" id="ARBA00023136"/>
    </source>
</evidence>
<feature type="transmembrane region" description="Helical" evidence="8">
    <location>
        <begin position="446"/>
        <end position="464"/>
    </location>
</feature>
<feature type="transmembrane region" description="Helical" evidence="8">
    <location>
        <begin position="101"/>
        <end position="122"/>
    </location>
</feature>
<dbReference type="AlphaFoldDB" id="W9YF20"/>
<keyword evidence="11" id="KW-1185">Reference proteome</keyword>
<reference evidence="10 11" key="1">
    <citation type="submission" date="2013-03" db="EMBL/GenBank/DDBJ databases">
        <title>The Genome Sequence of Capronia epimyces CBS 606.96.</title>
        <authorList>
            <consortium name="The Broad Institute Genomics Platform"/>
            <person name="Cuomo C."/>
            <person name="de Hoog S."/>
            <person name="Gorbushina A."/>
            <person name="Walker B."/>
            <person name="Young S.K."/>
            <person name="Zeng Q."/>
            <person name="Gargeya S."/>
            <person name="Fitzgerald M."/>
            <person name="Haas B."/>
            <person name="Abouelleil A."/>
            <person name="Allen A.W."/>
            <person name="Alvarado L."/>
            <person name="Arachchi H.M."/>
            <person name="Berlin A.M."/>
            <person name="Chapman S.B."/>
            <person name="Gainer-Dewar J."/>
            <person name="Goldberg J."/>
            <person name="Griggs A."/>
            <person name="Gujja S."/>
            <person name="Hansen M."/>
            <person name="Howarth C."/>
            <person name="Imamovic A."/>
            <person name="Ireland A."/>
            <person name="Larimer J."/>
            <person name="McCowan C."/>
            <person name="Murphy C."/>
            <person name="Pearson M."/>
            <person name="Poon T.W."/>
            <person name="Priest M."/>
            <person name="Roberts A."/>
            <person name="Saif S."/>
            <person name="Shea T."/>
            <person name="Sisk P."/>
            <person name="Sykes S."/>
            <person name="Wortman J."/>
            <person name="Nusbaum C."/>
            <person name="Birren B."/>
        </authorList>
    </citation>
    <scope>NUCLEOTIDE SEQUENCE [LARGE SCALE GENOMIC DNA]</scope>
    <source>
        <strain evidence="10 11">CBS 606.96</strain>
    </source>
</reference>
<dbReference type="PROSITE" id="PS50850">
    <property type="entry name" value="MFS"/>
    <property type="match status" value="1"/>
</dbReference>
<dbReference type="InterPro" id="IPR003663">
    <property type="entry name" value="Sugar/inositol_transpt"/>
</dbReference>
<keyword evidence="5 8" id="KW-1133">Transmembrane helix</keyword>
<evidence type="ECO:0000259" key="9">
    <source>
        <dbReference type="PROSITE" id="PS50850"/>
    </source>
</evidence>
<keyword evidence="6 8" id="KW-0472">Membrane</keyword>
<comment type="similarity">
    <text evidence="2 7">Belongs to the major facilitator superfamily. Sugar transporter (TC 2.A.1.1) family.</text>
</comment>
<dbReference type="GeneID" id="19171272"/>
<protein>
    <recommendedName>
        <fullName evidence="9">Major facilitator superfamily (MFS) profile domain-containing protein</fullName>
    </recommendedName>
</protein>
<dbReference type="PANTHER" id="PTHR48022:SF10">
    <property type="entry name" value="MAJOR FACILITATOR SUPERFAMILY (MFS) PROFILE DOMAIN-CONTAINING PROTEIN"/>
    <property type="match status" value="1"/>
</dbReference>
<dbReference type="NCBIfam" id="TIGR00879">
    <property type="entry name" value="SP"/>
    <property type="match status" value="1"/>
</dbReference>
<feature type="transmembrane region" description="Helical" evidence="8">
    <location>
        <begin position="344"/>
        <end position="364"/>
    </location>
</feature>
<dbReference type="PRINTS" id="PR00171">
    <property type="entry name" value="SUGRTRNSPORT"/>
</dbReference>
<dbReference type="InterPro" id="IPR005828">
    <property type="entry name" value="MFS_sugar_transport-like"/>
</dbReference>
<evidence type="ECO:0000256" key="1">
    <source>
        <dbReference type="ARBA" id="ARBA00004141"/>
    </source>
</evidence>
<evidence type="ECO:0000256" key="4">
    <source>
        <dbReference type="ARBA" id="ARBA00022692"/>
    </source>
</evidence>
<feature type="transmembrane region" description="Helical" evidence="8">
    <location>
        <begin position="376"/>
        <end position="400"/>
    </location>
</feature>
<dbReference type="EMBL" id="AMGY01000006">
    <property type="protein sequence ID" value="EXJ80884.1"/>
    <property type="molecule type" value="Genomic_DNA"/>
</dbReference>